<dbReference type="InterPro" id="IPR032675">
    <property type="entry name" value="LRR_dom_sf"/>
</dbReference>
<evidence type="ECO:0000313" key="3">
    <source>
        <dbReference type="Proteomes" id="UP000289996"/>
    </source>
</evidence>
<dbReference type="EMBL" id="UYIG01000113">
    <property type="protein sequence ID" value="VDG28579.1"/>
    <property type="molecule type" value="Genomic_DNA"/>
</dbReference>
<evidence type="ECO:0000256" key="1">
    <source>
        <dbReference type="SAM" id="SignalP"/>
    </source>
</evidence>
<keyword evidence="1" id="KW-0732">Signal</keyword>
<dbReference type="Gene3D" id="1.50.10.10">
    <property type="match status" value="1"/>
</dbReference>
<feature type="signal peptide" evidence="1">
    <location>
        <begin position="1"/>
        <end position="32"/>
    </location>
</feature>
<reference evidence="2 3" key="1">
    <citation type="submission" date="2018-11" db="EMBL/GenBank/DDBJ databases">
        <authorList>
            <person name="Wuyts S."/>
        </authorList>
    </citation>
    <scope>NUCLEOTIDE SEQUENCE [LARGE SCALE GENOMIC DNA]</scope>
    <source>
        <strain evidence="2">Lactobacillus mudanjiangensis AMBF249</strain>
    </source>
</reference>
<dbReference type="InterPro" id="IPR012341">
    <property type="entry name" value="6hp_glycosidase-like_sf"/>
</dbReference>
<accession>A0A660DXW0</accession>
<name>A0A660DXW0_9LACO</name>
<dbReference type="OrthoDB" id="2325757at2"/>
<dbReference type="RefSeq" id="WP_130843632.1">
    <property type="nucleotide sequence ID" value="NZ_BJDY01000002.1"/>
</dbReference>
<dbReference type="Gene3D" id="3.80.10.10">
    <property type="entry name" value="Ribonuclease Inhibitor"/>
    <property type="match status" value="1"/>
</dbReference>
<proteinExistence type="predicted"/>
<dbReference type="Proteomes" id="UP000289996">
    <property type="component" value="Unassembled WGS sequence"/>
</dbReference>
<organism evidence="2 3">
    <name type="scientific">Lactiplantibacillus mudanjiangensis</name>
    <dbReference type="NCBI Taxonomy" id="1296538"/>
    <lineage>
        <taxon>Bacteria</taxon>
        <taxon>Bacillati</taxon>
        <taxon>Bacillota</taxon>
        <taxon>Bacilli</taxon>
        <taxon>Lactobacillales</taxon>
        <taxon>Lactobacillaceae</taxon>
        <taxon>Lactiplantibacillus</taxon>
    </lineage>
</organism>
<gene>
    <name evidence="2" type="ORF">MUDAN_MDHGFNIF_03005</name>
</gene>
<protein>
    <submittedName>
        <fullName evidence="2">Uncharacterized protein</fullName>
    </submittedName>
</protein>
<sequence length="661" mass="72501">MKAFTKAMGIALLLTMVAGSVFVCSTTQIAFADTTNSSVTADDSIDTWMPDKALQKTVYDALHDLSQSANTNGGYDTTEISQITPVMLADLRYLHVNTTDITDLSGLQYATGLIQADFSGNTITKVPDKMPGTTDSLYSLGLGNYALTADSPDWVLSSKVNFTNTTKTYTDLNYGFAGQSISGTYTLKESQLKYSDDKTSATIPFSVFFKGFKQSDGTYADATPTVSIKYSSTDDLKPVVNTDKKQIELDLSKITAATTVQIQFSVNASTSGASYATWNTLKFNVPEPDKTVTDPMDEISPSEVGNITQLSKDNSNVVSSKVDALENYMKNTMMTDTGIYSGYMTEAEKADADTDSDMFNQITESSGLYLEILAMQGDATAFDNYYAQVKKTFSNDDGSFYWMYNTRTKDRKPGNASLDDLRIMRALTMMQAKSPSDARAVEIKKLTAGFKKYSLLDGKMIDGTSFTDGTKEPAIRLSYLDMQELKYIYGIGGWSQADYDAQLKTLKGGYLGDDFPWYQTYYYYGDMNGYKKGEYSTLPEAKGEVNAIDSLLVILHLAQIGQAKPASISWVKAHVHDRTLYNNYYTDGTPVEKNSAASSYAIAAMIASTVGDKDMYNDCVQDLNDSQVGEGYGDFSGCLGDIPSKKSATYNNLTGLLSYYY</sequence>
<evidence type="ECO:0000313" key="2">
    <source>
        <dbReference type="EMBL" id="VDG28579.1"/>
    </source>
</evidence>
<dbReference type="GO" id="GO:0005975">
    <property type="term" value="P:carbohydrate metabolic process"/>
    <property type="evidence" value="ECO:0007669"/>
    <property type="project" value="InterPro"/>
</dbReference>
<dbReference type="AlphaFoldDB" id="A0A660DXW0"/>
<feature type="chain" id="PRO_5025013189" evidence="1">
    <location>
        <begin position="33"/>
        <end position="661"/>
    </location>
</feature>
<dbReference type="SUPFAM" id="SSF48208">
    <property type="entry name" value="Six-hairpin glycosidases"/>
    <property type="match status" value="1"/>
</dbReference>
<keyword evidence="3" id="KW-1185">Reference proteome</keyword>
<dbReference type="InterPro" id="IPR008928">
    <property type="entry name" value="6-hairpin_glycosidase_sf"/>
</dbReference>